<dbReference type="EMBL" id="MGFM01000001">
    <property type="protein sequence ID" value="OGM06193.1"/>
    <property type="molecule type" value="Genomic_DNA"/>
</dbReference>
<evidence type="ECO:0000313" key="2">
    <source>
        <dbReference type="Proteomes" id="UP000178812"/>
    </source>
</evidence>
<dbReference type="Proteomes" id="UP000178812">
    <property type="component" value="Unassembled WGS sequence"/>
</dbReference>
<accession>A0A1F7WTU3</accession>
<evidence type="ECO:0000313" key="1">
    <source>
        <dbReference type="EMBL" id="OGM06193.1"/>
    </source>
</evidence>
<name>A0A1F7WTU3_9BACT</name>
<proteinExistence type="predicted"/>
<sequence length="183" mass="18981">MGKMGYSKKAKPPVSGQLLVSAAGTAEHLGGKYTATTIAFVNSNPDTLTDTANNFLNKNLKAGMRISISGSTSNDGNYTIATVVAGTITLVAGDALTAEVAGDIVTIECLDRVQCKRLTVQALSTNTANVAVGGTETLLSTESGDIITPLNSVTLESVYLDDIYIDVGVNDEGVGITYEQVLM</sequence>
<comment type="caution">
    <text evidence="1">The sequence shown here is derived from an EMBL/GenBank/DDBJ whole genome shotgun (WGS) entry which is preliminary data.</text>
</comment>
<organism evidence="1 2">
    <name type="scientific">Candidatus Woesebacteria bacterium GWB1_43_5</name>
    <dbReference type="NCBI Taxonomy" id="1802474"/>
    <lineage>
        <taxon>Bacteria</taxon>
        <taxon>Candidatus Woeseibacteriota</taxon>
    </lineage>
</organism>
<gene>
    <name evidence="1" type="ORF">A2125_00920</name>
</gene>
<reference evidence="1 2" key="1">
    <citation type="journal article" date="2016" name="Nat. Commun.">
        <title>Thousands of microbial genomes shed light on interconnected biogeochemical processes in an aquifer system.</title>
        <authorList>
            <person name="Anantharaman K."/>
            <person name="Brown C.T."/>
            <person name="Hug L.A."/>
            <person name="Sharon I."/>
            <person name="Castelle C.J."/>
            <person name="Probst A.J."/>
            <person name="Thomas B.C."/>
            <person name="Singh A."/>
            <person name="Wilkins M.J."/>
            <person name="Karaoz U."/>
            <person name="Brodie E.L."/>
            <person name="Williams K.H."/>
            <person name="Hubbard S.S."/>
            <person name="Banfield J.F."/>
        </authorList>
    </citation>
    <scope>NUCLEOTIDE SEQUENCE [LARGE SCALE GENOMIC DNA]</scope>
</reference>
<dbReference type="AlphaFoldDB" id="A0A1F7WTU3"/>
<protein>
    <submittedName>
        <fullName evidence="1">Uncharacterized protein</fullName>
    </submittedName>
</protein>